<dbReference type="InterPro" id="IPR009061">
    <property type="entry name" value="DNA-bd_dom_put_sf"/>
</dbReference>
<reference evidence="2 3" key="1">
    <citation type="submission" date="2013-05" db="EMBL/GenBank/DDBJ databases">
        <title>Genome sequence of Streptomyces sparsogenes DSM 40356.</title>
        <authorList>
            <person name="Coyne S."/>
            <person name="Seebeck F.P."/>
        </authorList>
    </citation>
    <scope>NUCLEOTIDE SEQUENCE [LARGE SCALE GENOMIC DNA]</scope>
    <source>
        <strain evidence="2 3">DSM 40356</strain>
    </source>
</reference>
<dbReference type="AlphaFoldDB" id="A0A1R1SIM1"/>
<dbReference type="InterPro" id="IPR036388">
    <property type="entry name" value="WH-like_DNA-bd_sf"/>
</dbReference>
<evidence type="ECO:0000313" key="2">
    <source>
        <dbReference type="EMBL" id="OMI37879.1"/>
    </source>
</evidence>
<dbReference type="Proteomes" id="UP000186168">
    <property type="component" value="Unassembled WGS sequence"/>
</dbReference>
<dbReference type="InterPro" id="IPR041657">
    <property type="entry name" value="HTH_17"/>
</dbReference>
<comment type="caution">
    <text evidence="2">The sequence shown here is derived from an EMBL/GenBank/DDBJ whole genome shotgun (WGS) entry which is preliminary data.</text>
</comment>
<dbReference type="GO" id="GO:0003677">
    <property type="term" value="F:DNA binding"/>
    <property type="evidence" value="ECO:0007669"/>
    <property type="project" value="UniProtKB-KW"/>
</dbReference>
<keyword evidence="2" id="KW-0238">DNA-binding</keyword>
<dbReference type="STRING" id="67365.GCA_001704635_03626"/>
<feature type="domain" description="Helix-turn-helix" evidence="1">
    <location>
        <begin position="37"/>
        <end position="87"/>
    </location>
</feature>
<accession>A0A1R1SIM1</accession>
<evidence type="ECO:0000313" key="3">
    <source>
        <dbReference type="Proteomes" id="UP000186168"/>
    </source>
</evidence>
<keyword evidence="3" id="KW-1185">Reference proteome</keyword>
<dbReference type="Gene3D" id="1.10.10.10">
    <property type="entry name" value="Winged helix-like DNA-binding domain superfamily/Winged helix DNA-binding domain"/>
    <property type="match status" value="1"/>
</dbReference>
<dbReference type="SUPFAM" id="SSF46955">
    <property type="entry name" value="Putative DNA-binding domain"/>
    <property type="match status" value="1"/>
</dbReference>
<proteinExistence type="predicted"/>
<organism evidence="2 3">
    <name type="scientific">Streptomyces sparsogenes DSM 40356</name>
    <dbReference type="NCBI Taxonomy" id="1331668"/>
    <lineage>
        <taxon>Bacteria</taxon>
        <taxon>Bacillati</taxon>
        <taxon>Actinomycetota</taxon>
        <taxon>Actinomycetes</taxon>
        <taxon>Kitasatosporales</taxon>
        <taxon>Streptomycetaceae</taxon>
        <taxon>Streptomyces</taxon>
    </lineage>
</organism>
<gene>
    <name evidence="2" type="ORF">SPAR_18898</name>
</gene>
<name>A0A1R1SIM1_9ACTN</name>
<dbReference type="Pfam" id="PF12728">
    <property type="entry name" value="HTH_17"/>
    <property type="match status" value="1"/>
</dbReference>
<evidence type="ECO:0000259" key="1">
    <source>
        <dbReference type="Pfam" id="PF12728"/>
    </source>
</evidence>
<sequence>MKQPPDLEETDPQVLLYRLLDHPALAAILRGGLPDRYLNPDDIAEIFDVPVETVYQWRKKRVGPPGFRIGRHVRYDPADVSRYVRERKTEDSAA</sequence>
<protein>
    <submittedName>
        <fullName evidence="2">DNA-binding protein</fullName>
    </submittedName>
</protein>
<dbReference type="EMBL" id="ASQP01000260">
    <property type="protein sequence ID" value="OMI37879.1"/>
    <property type="molecule type" value="Genomic_DNA"/>
</dbReference>